<dbReference type="Proteomes" id="UP001552299">
    <property type="component" value="Unassembled WGS sequence"/>
</dbReference>
<comment type="caution">
    <text evidence="2">The sequence shown here is derived from an EMBL/GenBank/DDBJ whole genome shotgun (WGS) entry which is preliminary data.</text>
</comment>
<dbReference type="EMBL" id="JANQDX010000018">
    <property type="protein sequence ID" value="KAL0906032.1"/>
    <property type="molecule type" value="Genomic_DNA"/>
</dbReference>
<evidence type="ECO:0000256" key="1">
    <source>
        <dbReference type="SAM" id="MobiDB-lite"/>
    </source>
</evidence>
<protein>
    <submittedName>
        <fullName evidence="2">Uncharacterized protein</fullName>
    </submittedName>
</protein>
<gene>
    <name evidence="2" type="ORF">M5K25_024492</name>
</gene>
<name>A0ABD0U2A6_DENTH</name>
<evidence type="ECO:0000313" key="3">
    <source>
        <dbReference type="Proteomes" id="UP001552299"/>
    </source>
</evidence>
<proteinExistence type="predicted"/>
<organism evidence="2 3">
    <name type="scientific">Dendrobium thyrsiflorum</name>
    <name type="common">Pinecone-like raceme dendrobium</name>
    <name type="synonym">Orchid</name>
    <dbReference type="NCBI Taxonomy" id="117978"/>
    <lineage>
        <taxon>Eukaryota</taxon>
        <taxon>Viridiplantae</taxon>
        <taxon>Streptophyta</taxon>
        <taxon>Embryophyta</taxon>
        <taxon>Tracheophyta</taxon>
        <taxon>Spermatophyta</taxon>
        <taxon>Magnoliopsida</taxon>
        <taxon>Liliopsida</taxon>
        <taxon>Asparagales</taxon>
        <taxon>Orchidaceae</taxon>
        <taxon>Epidendroideae</taxon>
        <taxon>Malaxideae</taxon>
        <taxon>Dendrobiinae</taxon>
        <taxon>Dendrobium</taxon>
    </lineage>
</organism>
<keyword evidence="3" id="KW-1185">Reference proteome</keyword>
<dbReference type="AlphaFoldDB" id="A0ABD0U2A6"/>
<feature type="region of interest" description="Disordered" evidence="1">
    <location>
        <begin position="64"/>
        <end position="88"/>
    </location>
</feature>
<feature type="compositionally biased region" description="Low complexity" evidence="1">
    <location>
        <begin position="64"/>
        <end position="73"/>
    </location>
</feature>
<reference evidence="2 3" key="1">
    <citation type="journal article" date="2024" name="Plant Biotechnol. J.">
        <title>Dendrobium thyrsiflorum genome and its molecular insights into genes involved in important horticultural traits.</title>
        <authorList>
            <person name="Chen B."/>
            <person name="Wang J.Y."/>
            <person name="Zheng P.J."/>
            <person name="Li K.L."/>
            <person name="Liang Y.M."/>
            <person name="Chen X.F."/>
            <person name="Zhang C."/>
            <person name="Zhao X."/>
            <person name="He X."/>
            <person name="Zhang G.Q."/>
            <person name="Liu Z.J."/>
            <person name="Xu Q."/>
        </authorList>
    </citation>
    <scope>NUCLEOTIDE SEQUENCE [LARGE SCALE GENOMIC DNA]</scope>
    <source>
        <strain evidence="2">GZMU011</strain>
    </source>
</reference>
<accession>A0ABD0U2A6</accession>
<sequence length="88" mass="10148">MMGEPYTKFPFHLSIIVRWRREKKERKTLLEVKLRASSRDQGSETGPWLLAVAGIYHQPPFFPSVSSTKSPSSHLDSYPWPSFKDLAI</sequence>
<evidence type="ECO:0000313" key="2">
    <source>
        <dbReference type="EMBL" id="KAL0906032.1"/>
    </source>
</evidence>